<evidence type="ECO:0000256" key="2">
    <source>
        <dbReference type="SAM" id="Coils"/>
    </source>
</evidence>
<evidence type="ECO:0000256" key="1">
    <source>
        <dbReference type="ARBA" id="ARBA00061640"/>
    </source>
</evidence>
<comment type="similarity">
    <text evidence="1">Belongs to the transposase 22 family.</text>
</comment>
<dbReference type="Ensembl" id="ENSCCRT00020057736.1">
    <property type="protein sequence ID" value="ENSCCRP00020052937.1"/>
    <property type="gene ID" value="ENSCCRG00020023669.1"/>
</dbReference>
<proteinExistence type="inferred from homology"/>
<dbReference type="PANTHER" id="PTHR11505">
    <property type="entry name" value="L1 TRANSPOSABLE ELEMENT-RELATED"/>
    <property type="match status" value="1"/>
</dbReference>
<evidence type="ECO:0000313" key="5">
    <source>
        <dbReference type="Ensembl" id="ENSCCRP00020052937.1"/>
    </source>
</evidence>
<dbReference type="Gene3D" id="3.30.70.1820">
    <property type="entry name" value="L1 transposable element, RRM domain"/>
    <property type="match status" value="1"/>
</dbReference>
<dbReference type="FunFam" id="3.30.70.1820:FF:000002">
    <property type="entry name" value="LINE-1 retrotransposable element ORF1 protein"/>
    <property type="match status" value="1"/>
</dbReference>
<sequence length="286" mass="33268">MTKDKQNKAKGKKTVQNIEGASGANDAETLANHSEEDGDMEVDLKTIFREIKEFRQDNKKEFQELKEDINRANKRLDETEERITTMEDRMQVTEEVMTEMIKLHGQLEAKLIDQEGRDRRNNIRIYSVPEGSEKNHPSMTSFIEQLLTENLKLPTDINLQIERAHRALTPLPPSGSAPQSIIVRFLDYRTKEEIIKTAWQNKGFVWKGKQINFDHDYASGVLKKRREYAEVKKMLKEKGIRFQTPFPARMRVFYEDGVCMYNSAIEAMRDMAERGLPVAVVNQRRC</sequence>
<accession>A0A8C2FG77</accession>
<keyword evidence="2" id="KW-0175">Coiled coil</keyword>
<reference evidence="5" key="1">
    <citation type="submission" date="2025-08" db="UniProtKB">
        <authorList>
            <consortium name="Ensembl"/>
        </authorList>
    </citation>
    <scope>IDENTIFICATION</scope>
</reference>
<feature type="domain" description="L1 transposable element RRM" evidence="4">
    <location>
        <begin position="120"/>
        <end position="213"/>
    </location>
</feature>
<name>A0A8C2FG77_CYPCA</name>
<dbReference type="InterPro" id="IPR004244">
    <property type="entry name" value="Transposase_22"/>
</dbReference>
<evidence type="ECO:0000259" key="4">
    <source>
        <dbReference type="Pfam" id="PF02994"/>
    </source>
</evidence>
<dbReference type="Pfam" id="PF02994">
    <property type="entry name" value="Transposase_22"/>
    <property type="match status" value="1"/>
</dbReference>
<dbReference type="InterPro" id="IPR043636">
    <property type="entry name" value="L1_RRM_dom"/>
</dbReference>
<dbReference type="AlphaFoldDB" id="A0A8C2FG77"/>
<protein>
    <recommendedName>
        <fullName evidence="4">L1 transposable element RRM domain-containing protein</fullName>
    </recommendedName>
</protein>
<feature type="region of interest" description="Disordered" evidence="3">
    <location>
        <begin position="1"/>
        <end position="38"/>
    </location>
</feature>
<organism evidence="5 6">
    <name type="scientific">Cyprinus carpio</name>
    <name type="common">Common carp</name>
    <dbReference type="NCBI Taxonomy" id="7962"/>
    <lineage>
        <taxon>Eukaryota</taxon>
        <taxon>Metazoa</taxon>
        <taxon>Chordata</taxon>
        <taxon>Craniata</taxon>
        <taxon>Vertebrata</taxon>
        <taxon>Euteleostomi</taxon>
        <taxon>Actinopterygii</taxon>
        <taxon>Neopterygii</taxon>
        <taxon>Teleostei</taxon>
        <taxon>Ostariophysi</taxon>
        <taxon>Cypriniformes</taxon>
        <taxon>Cyprinidae</taxon>
        <taxon>Cyprininae</taxon>
        <taxon>Cyprinus</taxon>
    </lineage>
</organism>
<evidence type="ECO:0000313" key="6">
    <source>
        <dbReference type="Proteomes" id="UP000694701"/>
    </source>
</evidence>
<feature type="coiled-coil region" evidence="2">
    <location>
        <begin position="55"/>
        <end position="96"/>
    </location>
</feature>
<evidence type="ECO:0000256" key="3">
    <source>
        <dbReference type="SAM" id="MobiDB-lite"/>
    </source>
</evidence>
<dbReference type="Proteomes" id="UP000694701">
    <property type="component" value="Unplaced"/>
</dbReference>